<organism evidence="3">
    <name type="scientific">marine sediment metagenome</name>
    <dbReference type="NCBI Taxonomy" id="412755"/>
    <lineage>
        <taxon>unclassified sequences</taxon>
        <taxon>metagenomes</taxon>
        <taxon>ecological metagenomes</taxon>
    </lineage>
</organism>
<evidence type="ECO:0000256" key="1">
    <source>
        <dbReference type="ARBA" id="ARBA00007896"/>
    </source>
</evidence>
<evidence type="ECO:0008006" key="4">
    <source>
        <dbReference type="Google" id="ProtNLM"/>
    </source>
</evidence>
<dbReference type="AlphaFoldDB" id="X0TQ27"/>
<accession>X0TQ27</accession>
<protein>
    <recommendedName>
        <fullName evidence="4">DUF1445 domain-containing protein</fullName>
    </recommendedName>
</protein>
<feature type="non-terminal residue" evidence="3">
    <location>
        <position position="1"/>
    </location>
</feature>
<dbReference type="PANTHER" id="PTHR32022:SF10">
    <property type="entry name" value="D-GLUTAMATE CYCLASE, MITOCHONDRIAL"/>
    <property type="match status" value="1"/>
</dbReference>
<dbReference type="EMBL" id="BARS01010624">
    <property type="protein sequence ID" value="GAF95633.1"/>
    <property type="molecule type" value="Genomic_DNA"/>
</dbReference>
<gene>
    <name evidence="3" type="ORF">S01H1_19626</name>
</gene>
<dbReference type="InterPro" id="IPR038021">
    <property type="entry name" value="Putative_hydro-lyase"/>
</dbReference>
<name>X0TQ27_9ZZZZ</name>
<sequence>EGKNVAMYETSIEAVSAGIFSGPVVVSMRPIHVTKVVKSIQITSRFPLVHGAPLHIGDPKRIGIRDIARPQYGDYVGIREDEVPVFWACGVTSQAVALKSRPPLMITHSPGHMFITDILDEELAAL</sequence>
<keyword evidence="2" id="KW-0456">Lyase</keyword>
<reference evidence="3" key="1">
    <citation type="journal article" date="2014" name="Front. Microbiol.">
        <title>High frequency of phylogenetically diverse reductive dehalogenase-homologous genes in deep subseafloor sedimentary metagenomes.</title>
        <authorList>
            <person name="Kawai M."/>
            <person name="Futagami T."/>
            <person name="Toyoda A."/>
            <person name="Takaki Y."/>
            <person name="Nishi S."/>
            <person name="Hori S."/>
            <person name="Arai W."/>
            <person name="Tsubouchi T."/>
            <person name="Morono Y."/>
            <person name="Uchiyama I."/>
            <person name="Ito T."/>
            <person name="Fujiyama A."/>
            <person name="Inagaki F."/>
            <person name="Takami H."/>
        </authorList>
    </citation>
    <scope>NUCLEOTIDE SEQUENCE</scope>
    <source>
        <strain evidence="3">Expedition CK06-06</strain>
    </source>
</reference>
<dbReference type="SUPFAM" id="SSF160920">
    <property type="entry name" value="PSTPO5379-like"/>
    <property type="match status" value="1"/>
</dbReference>
<comment type="similarity">
    <text evidence="1">Belongs to the D-glutamate cyclase family.</text>
</comment>
<dbReference type="InterPro" id="IPR009906">
    <property type="entry name" value="D-Glu_cyclase"/>
</dbReference>
<dbReference type="Gene3D" id="3.30.2040.10">
    <property type="entry name" value="PSTPO5379-like domain"/>
    <property type="match status" value="1"/>
</dbReference>
<dbReference type="Pfam" id="PF07286">
    <property type="entry name" value="D-Glu_cyclase"/>
    <property type="match status" value="1"/>
</dbReference>
<comment type="caution">
    <text evidence="3">The sequence shown here is derived from an EMBL/GenBank/DDBJ whole genome shotgun (WGS) entry which is preliminary data.</text>
</comment>
<proteinExistence type="inferred from homology"/>
<evidence type="ECO:0000256" key="2">
    <source>
        <dbReference type="ARBA" id="ARBA00023239"/>
    </source>
</evidence>
<evidence type="ECO:0000313" key="3">
    <source>
        <dbReference type="EMBL" id="GAF95633.1"/>
    </source>
</evidence>
<dbReference type="PANTHER" id="PTHR32022">
    <property type="entry name" value="D-GLUTAMATE CYCLASE, MITOCHONDRIAL"/>
    <property type="match status" value="1"/>
</dbReference>
<dbReference type="FunFam" id="3.30.2040.10:FF:000001">
    <property type="entry name" value="D-glutamate cyclase, mitochondrial"/>
    <property type="match status" value="1"/>
</dbReference>
<dbReference type="GO" id="GO:0016829">
    <property type="term" value="F:lyase activity"/>
    <property type="evidence" value="ECO:0007669"/>
    <property type="project" value="UniProtKB-KW"/>
</dbReference>